<evidence type="ECO:0008006" key="3">
    <source>
        <dbReference type="Google" id="ProtNLM"/>
    </source>
</evidence>
<evidence type="ECO:0000313" key="1">
    <source>
        <dbReference type="EMBL" id="KKQ24740.1"/>
    </source>
</evidence>
<protein>
    <recommendedName>
        <fullName evidence="3">Glycosyl transferase family 8</fullName>
    </recommendedName>
</protein>
<dbReference type="SUPFAM" id="SSF53448">
    <property type="entry name" value="Nucleotide-diphospho-sugar transferases"/>
    <property type="match status" value="1"/>
</dbReference>
<dbReference type="EMBL" id="LBSV01000014">
    <property type="protein sequence ID" value="KKQ24740.1"/>
    <property type="molecule type" value="Genomic_DNA"/>
</dbReference>
<evidence type="ECO:0000313" key="2">
    <source>
        <dbReference type="Proteomes" id="UP000034917"/>
    </source>
</evidence>
<organism evidence="1 2">
    <name type="scientific">Candidatus Roizmanbacteria bacterium GW2011_GWC2_37_13</name>
    <dbReference type="NCBI Taxonomy" id="1618486"/>
    <lineage>
        <taxon>Bacteria</taxon>
        <taxon>Candidatus Roizmaniibacteriota</taxon>
    </lineage>
</organism>
<dbReference type="Proteomes" id="UP000034917">
    <property type="component" value="Unassembled WGS sequence"/>
</dbReference>
<comment type="caution">
    <text evidence="1">The sequence shown here is derived from an EMBL/GenBank/DDBJ whole genome shotgun (WGS) entry which is preliminary data.</text>
</comment>
<dbReference type="AlphaFoldDB" id="A0A0G0GFC7"/>
<accession>A0A0G0GFC7</accession>
<reference evidence="1 2" key="1">
    <citation type="journal article" date="2015" name="Nature">
        <title>rRNA introns, odd ribosomes, and small enigmatic genomes across a large radiation of phyla.</title>
        <authorList>
            <person name="Brown C.T."/>
            <person name="Hug L.A."/>
            <person name="Thomas B.C."/>
            <person name="Sharon I."/>
            <person name="Castelle C.J."/>
            <person name="Singh A."/>
            <person name="Wilkins M.J."/>
            <person name="Williams K.H."/>
            <person name="Banfield J.F."/>
        </authorList>
    </citation>
    <scope>NUCLEOTIDE SEQUENCE [LARGE SCALE GENOMIC DNA]</scope>
</reference>
<proteinExistence type="predicted"/>
<dbReference type="InterPro" id="IPR029044">
    <property type="entry name" value="Nucleotide-diphossugar_trans"/>
</dbReference>
<dbReference type="Gene3D" id="3.90.550.10">
    <property type="entry name" value="Spore Coat Polysaccharide Biosynthesis Protein SpsA, Chain A"/>
    <property type="match status" value="1"/>
</dbReference>
<name>A0A0G0GFC7_9BACT</name>
<sequence>MKKNVIVTCANGKIGDFVVDHWLKSLKDNVNLKNIDIVVIDYGLTNSQKNKLKKEKVIIFEGIKKYHIVNKRFFDLGRYLSENSYDQVLFIDGGDTIFQEDISHLFNQDKKIFRVVPLGMEVLFFQWFLLNNFEEGIKNKIWQVVKNKPVINAGVIFGPSDKFIILTDLMKKLIKNKNSFGPDQIILNYYLYKNKNFKLINNKYNFMMATEEKGFLVKKGIFYKPTGEKIAIVHNAGQMDITRPIKNFGYGRDFNQIKHLIYNLKKTQYKILGAYKKIFSD</sequence>
<gene>
    <name evidence="1" type="ORF">US40_C0014G0025</name>
</gene>